<keyword evidence="8" id="KW-1185">Reference proteome</keyword>
<dbReference type="InterPro" id="IPR004799">
    <property type="entry name" value="Periplasmic_diS_OxRdtase_DsbE"/>
</dbReference>
<comment type="similarity">
    <text evidence="2">Belongs to the thioredoxin family. DsbE subfamily.</text>
</comment>
<evidence type="ECO:0000313" key="8">
    <source>
        <dbReference type="Proteomes" id="UP000558192"/>
    </source>
</evidence>
<comment type="subcellular location">
    <subcellularLocation>
        <location evidence="1">Cell envelope</location>
    </subcellularLocation>
</comment>
<evidence type="ECO:0000256" key="2">
    <source>
        <dbReference type="ARBA" id="ARBA00007758"/>
    </source>
</evidence>
<dbReference type="PROSITE" id="PS51352">
    <property type="entry name" value="THIOREDOXIN_2"/>
    <property type="match status" value="1"/>
</dbReference>
<dbReference type="AlphaFoldDB" id="A0A7X5Y7P5"/>
<accession>A0A7X5Y7P5</accession>
<sequence length="176" mass="18955">MSRRAWLLVPLLLFVGFVAAAAWRLSAPPDTSIRSRMVGRQVPAFVTEPMLPGRPGLAAASLGQGKPRLVNFFASWCVPCIAEAPVLLDLQKRGVTIEAIALRDQPKDVEEFLASYGDPFTAIGSDPVGEAQIAFGSSGVPESFIVDGKGVIRYQHIGPIAPEQVAEVMAEWEKAR</sequence>
<evidence type="ECO:0000256" key="5">
    <source>
        <dbReference type="ARBA" id="ARBA00023284"/>
    </source>
</evidence>
<evidence type="ECO:0000256" key="3">
    <source>
        <dbReference type="ARBA" id="ARBA00022748"/>
    </source>
</evidence>
<evidence type="ECO:0000259" key="6">
    <source>
        <dbReference type="PROSITE" id="PS51352"/>
    </source>
</evidence>
<dbReference type="NCBIfam" id="TIGR00385">
    <property type="entry name" value="dsbE"/>
    <property type="match status" value="1"/>
</dbReference>
<dbReference type="Gene3D" id="3.40.30.10">
    <property type="entry name" value="Glutaredoxin"/>
    <property type="match status" value="1"/>
</dbReference>
<proteinExistence type="inferred from homology"/>
<dbReference type="Proteomes" id="UP000558192">
    <property type="component" value="Unassembled WGS sequence"/>
</dbReference>
<dbReference type="RefSeq" id="WP_168069406.1">
    <property type="nucleotide sequence ID" value="NZ_JAATJC010000001.1"/>
</dbReference>
<gene>
    <name evidence="7" type="ORF">GGQ97_002096</name>
</gene>
<dbReference type="GO" id="GO:0015036">
    <property type="term" value="F:disulfide oxidoreductase activity"/>
    <property type="evidence" value="ECO:0007669"/>
    <property type="project" value="InterPro"/>
</dbReference>
<keyword evidence="5" id="KW-0676">Redox-active center</keyword>
<name>A0A7X5Y7P5_9SPHN</name>
<protein>
    <submittedName>
        <fullName evidence="7">Cytochrome c biogenesis protein CcmG/thiol:disulfide interchange protein DsbE</fullName>
    </submittedName>
</protein>
<dbReference type="InterPro" id="IPR013766">
    <property type="entry name" value="Thioredoxin_domain"/>
</dbReference>
<dbReference type="GO" id="GO:0017004">
    <property type="term" value="P:cytochrome complex assembly"/>
    <property type="evidence" value="ECO:0007669"/>
    <property type="project" value="UniProtKB-KW"/>
</dbReference>
<evidence type="ECO:0000313" key="7">
    <source>
        <dbReference type="EMBL" id="NJC06303.1"/>
    </source>
</evidence>
<dbReference type="EMBL" id="JAATJC010000001">
    <property type="protein sequence ID" value="NJC06303.1"/>
    <property type="molecule type" value="Genomic_DNA"/>
</dbReference>
<comment type="caution">
    <text evidence="7">The sequence shown here is derived from an EMBL/GenBank/DDBJ whole genome shotgun (WGS) entry which is preliminary data.</text>
</comment>
<evidence type="ECO:0000256" key="1">
    <source>
        <dbReference type="ARBA" id="ARBA00004196"/>
    </source>
</evidence>
<dbReference type="GO" id="GO:0030288">
    <property type="term" value="C:outer membrane-bounded periplasmic space"/>
    <property type="evidence" value="ECO:0007669"/>
    <property type="project" value="InterPro"/>
</dbReference>
<dbReference type="SUPFAM" id="SSF52833">
    <property type="entry name" value="Thioredoxin-like"/>
    <property type="match status" value="1"/>
</dbReference>
<keyword evidence="4" id="KW-1015">Disulfide bond</keyword>
<dbReference type="InterPro" id="IPR050553">
    <property type="entry name" value="Thioredoxin_ResA/DsbE_sf"/>
</dbReference>
<dbReference type="PANTHER" id="PTHR42852">
    <property type="entry name" value="THIOL:DISULFIDE INTERCHANGE PROTEIN DSBE"/>
    <property type="match status" value="1"/>
</dbReference>
<evidence type="ECO:0000256" key="4">
    <source>
        <dbReference type="ARBA" id="ARBA00023157"/>
    </source>
</evidence>
<reference evidence="7 8" key="1">
    <citation type="submission" date="2020-03" db="EMBL/GenBank/DDBJ databases">
        <title>Genomic Encyclopedia of Type Strains, Phase IV (KMG-IV): sequencing the most valuable type-strain genomes for metagenomic binning, comparative biology and taxonomic classification.</title>
        <authorList>
            <person name="Goeker M."/>
        </authorList>
    </citation>
    <scope>NUCLEOTIDE SEQUENCE [LARGE SCALE GENOMIC DNA]</scope>
    <source>
        <strain evidence="7 8">DSM 16846</strain>
    </source>
</reference>
<organism evidence="7 8">
    <name type="scientific">Sphingomonas kaistensis</name>
    <dbReference type="NCBI Taxonomy" id="298708"/>
    <lineage>
        <taxon>Bacteria</taxon>
        <taxon>Pseudomonadati</taxon>
        <taxon>Pseudomonadota</taxon>
        <taxon>Alphaproteobacteria</taxon>
        <taxon>Sphingomonadales</taxon>
        <taxon>Sphingomonadaceae</taxon>
        <taxon>Sphingomonas</taxon>
    </lineage>
</organism>
<dbReference type="PANTHER" id="PTHR42852:SF6">
    <property type="entry name" value="THIOL:DISULFIDE INTERCHANGE PROTEIN DSBE"/>
    <property type="match status" value="1"/>
</dbReference>
<dbReference type="InterPro" id="IPR036249">
    <property type="entry name" value="Thioredoxin-like_sf"/>
</dbReference>
<keyword evidence="3" id="KW-0201">Cytochrome c-type biogenesis</keyword>
<dbReference type="Pfam" id="PF08534">
    <property type="entry name" value="Redoxin"/>
    <property type="match status" value="1"/>
</dbReference>
<dbReference type="InterPro" id="IPR013740">
    <property type="entry name" value="Redoxin"/>
</dbReference>
<feature type="domain" description="Thioredoxin" evidence="6">
    <location>
        <begin position="36"/>
        <end position="174"/>
    </location>
</feature>